<proteinExistence type="inferred from homology"/>
<dbReference type="Gene3D" id="3.30.70.100">
    <property type="match status" value="1"/>
</dbReference>
<comment type="similarity">
    <text evidence="1">Belongs to the tpcK family.</text>
</comment>
<reference evidence="3 4" key="1">
    <citation type="submission" date="2024-01" db="EMBL/GenBank/DDBJ databases">
        <authorList>
            <person name="Allen C."/>
            <person name="Tagirdzhanova G."/>
        </authorList>
    </citation>
    <scope>NUCLEOTIDE SEQUENCE [LARGE SCALE GENOMIC DNA]</scope>
</reference>
<evidence type="ECO:0000259" key="2">
    <source>
        <dbReference type="Pfam" id="PF07110"/>
    </source>
</evidence>
<dbReference type="InterPro" id="IPR011008">
    <property type="entry name" value="Dimeric_a/b-barrel"/>
</dbReference>
<dbReference type="EMBL" id="CAWUHC010000065">
    <property type="protein sequence ID" value="CAK7227418.1"/>
    <property type="molecule type" value="Genomic_DNA"/>
</dbReference>
<keyword evidence="4" id="KW-1185">Reference proteome</keyword>
<feature type="domain" description="EthD" evidence="2">
    <location>
        <begin position="49"/>
        <end position="143"/>
    </location>
</feature>
<dbReference type="Pfam" id="PF07110">
    <property type="entry name" value="EthD"/>
    <property type="match status" value="1"/>
</dbReference>
<sequence>MSDQKQEQQRQRAQKHERIDHTFTYPRFDYDTPIKYQPCIKISLFFRKRPDVSYEHFYKHWATVHADLTAASNEFRARNILRYTQHHNTPEMRARIHELGVEVMDYDACTTMWVREWDDMVQFHKSEDFKRMAEDCGHFLDLSPGGLRAMAGHDVIVVGAGIPGVDDEAGGLPSSETGQGWKC</sequence>
<dbReference type="InterPro" id="IPR009799">
    <property type="entry name" value="EthD_dom"/>
</dbReference>
<dbReference type="SUPFAM" id="SSF54909">
    <property type="entry name" value="Dimeric alpha+beta barrel"/>
    <property type="match status" value="1"/>
</dbReference>
<accession>A0ABP0C6G9</accession>
<protein>
    <recommendedName>
        <fullName evidence="2">EthD domain-containing protein</fullName>
    </recommendedName>
</protein>
<evidence type="ECO:0000256" key="1">
    <source>
        <dbReference type="ARBA" id="ARBA00005986"/>
    </source>
</evidence>
<organism evidence="3 4">
    <name type="scientific">Sporothrix bragantina</name>
    <dbReference type="NCBI Taxonomy" id="671064"/>
    <lineage>
        <taxon>Eukaryota</taxon>
        <taxon>Fungi</taxon>
        <taxon>Dikarya</taxon>
        <taxon>Ascomycota</taxon>
        <taxon>Pezizomycotina</taxon>
        <taxon>Sordariomycetes</taxon>
        <taxon>Sordariomycetidae</taxon>
        <taxon>Ophiostomatales</taxon>
        <taxon>Ophiostomataceae</taxon>
        <taxon>Sporothrix</taxon>
    </lineage>
</organism>
<dbReference type="Proteomes" id="UP001642406">
    <property type="component" value="Unassembled WGS sequence"/>
</dbReference>
<gene>
    <name evidence="3" type="ORF">SBRCBS47491_006562</name>
</gene>
<evidence type="ECO:0000313" key="4">
    <source>
        <dbReference type="Proteomes" id="UP001642406"/>
    </source>
</evidence>
<evidence type="ECO:0000313" key="3">
    <source>
        <dbReference type="EMBL" id="CAK7227418.1"/>
    </source>
</evidence>
<name>A0ABP0C6G9_9PEZI</name>
<comment type="caution">
    <text evidence="3">The sequence shown here is derived from an EMBL/GenBank/DDBJ whole genome shotgun (WGS) entry which is preliminary data.</text>
</comment>